<dbReference type="Pfam" id="PF02742">
    <property type="entry name" value="Fe_dep_repr_C"/>
    <property type="match status" value="1"/>
</dbReference>
<keyword evidence="10" id="KW-0464">Manganese</keyword>
<comment type="subunit">
    <text evidence="3">Homodimer.</text>
</comment>
<evidence type="ECO:0000313" key="13">
    <source>
        <dbReference type="EMBL" id="ERH14627.1"/>
    </source>
</evidence>
<dbReference type="InterPro" id="IPR036421">
    <property type="entry name" value="Fe_dep_repressor_sf"/>
</dbReference>
<dbReference type="Pfam" id="PF01325">
    <property type="entry name" value="Fe_dep_repress"/>
    <property type="match status" value="1"/>
</dbReference>
<keyword evidence="4" id="KW-0963">Cytoplasm</keyword>
<dbReference type="Gene3D" id="1.10.10.10">
    <property type="entry name" value="Winged helix-like DNA-binding domain superfamily/Winged helix DNA-binding domain"/>
    <property type="match status" value="1"/>
</dbReference>
<reference evidence="13 14" key="1">
    <citation type="submission" date="2013-08" db="EMBL/GenBank/DDBJ databases">
        <authorList>
            <person name="Weinstock G."/>
            <person name="Sodergren E."/>
            <person name="Wylie T."/>
            <person name="Fulton L."/>
            <person name="Fulton R."/>
            <person name="Fronick C."/>
            <person name="O'Laughlin M."/>
            <person name="Godfrey J."/>
            <person name="Miner T."/>
            <person name="Herter B."/>
            <person name="Appelbaum E."/>
            <person name="Cordes M."/>
            <person name="Lek S."/>
            <person name="Wollam A."/>
            <person name="Pepin K.H."/>
            <person name="Palsikar V.B."/>
            <person name="Mitreva M."/>
            <person name="Wilson R.K."/>
        </authorList>
    </citation>
    <scope>NUCLEOTIDE SEQUENCE [LARGE SCALE GENOMIC DNA]</scope>
    <source>
        <strain evidence="13 14">F0530</strain>
    </source>
</reference>
<dbReference type="PATRIC" id="fig|1321817.3.peg.1349"/>
<dbReference type="Gene3D" id="1.10.60.10">
    <property type="entry name" value="Iron dependent repressor, metal binding and dimerisation domain"/>
    <property type="match status" value="1"/>
</dbReference>
<name>U1R7Y7_9ACTO</name>
<keyword evidence="8" id="KW-0010">Activator</keyword>
<dbReference type="GO" id="GO:0046914">
    <property type="term" value="F:transition metal ion binding"/>
    <property type="evidence" value="ECO:0007669"/>
    <property type="project" value="InterPro"/>
</dbReference>
<keyword evidence="7" id="KW-0238">DNA-binding</keyword>
<dbReference type="SUPFAM" id="SSF46785">
    <property type="entry name" value="Winged helix' DNA-binding domain"/>
    <property type="match status" value="1"/>
</dbReference>
<evidence type="ECO:0000256" key="2">
    <source>
        <dbReference type="ARBA" id="ARBA00007871"/>
    </source>
</evidence>
<dbReference type="PROSITE" id="PS50944">
    <property type="entry name" value="HTH_DTXR"/>
    <property type="match status" value="1"/>
</dbReference>
<dbReference type="GO" id="GO:0003700">
    <property type="term" value="F:DNA-binding transcription factor activity"/>
    <property type="evidence" value="ECO:0007669"/>
    <property type="project" value="InterPro"/>
</dbReference>
<evidence type="ECO:0000256" key="6">
    <source>
        <dbReference type="ARBA" id="ARBA00023015"/>
    </source>
</evidence>
<accession>U1R7Y7</accession>
<proteinExistence type="inferred from homology"/>
<evidence type="ECO:0000256" key="5">
    <source>
        <dbReference type="ARBA" id="ARBA00022491"/>
    </source>
</evidence>
<dbReference type="InterPro" id="IPR022689">
    <property type="entry name" value="Iron_dep_repressor"/>
</dbReference>
<evidence type="ECO:0000256" key="4">
    <source>
        <dbReference type="ARBA" id="ARBA00022490"/>
    </source>
</evidence>
<gene>
    <name evidence="13" type="ORF">HMPREF1978_01538</name>
</gene>
<sequence length="230" mass="25447">MAGGAGVNQNADSTVTQDYLKAVWALEEWGGSASVTALAKRMQVANSTASENVSRLVEMGLLVHQPYKPVTLSELGQRRALVMVRRHRILETFLVQELGFDWDEVHQEAEVLEHSVSNRLLERLEQRLGYPTRDPHGDPIPRADGTIERPALVRLAQLEIGQSAALARIADDAQLLRALSQAAMGLDCTLKLLARKPGPAGRQLAQIECQGRQLWVDNESLWLRLDTLTS</sequence>
<dbReference type="InterPro" id="IPR001367">
    <property type="entry name" value="Fe_dep_repressor"/>
</dbReference>
<evidence type="ECO:0000256" key="7">
    <source>
        <dbReference type="ARBA" id="ARBA00023125"/>
    </source>
</evidence>
<dbReference type="EMBL" id="AWSC01000063">
    <property type="protein sequence ID" value="ERH14627.1"/>
    <property type="molecule type" value="Genomic_DNA"/>
</dbReference>
<comment type="caution">
    <text evidence="13">The sequence shown here is derived from an EMBL/GenBank/DDBJ whole genome shotgun (WGS) entry which is preliminary data.</text>
</comment>
<protein>
    <recommendedName>
        <fullName evidence="11">Manganese transport regulator</fullName>
    </recommendedName>
</protein>
<dbReference type="HOGENOM" id="CLU_069532_0_2_11"/>
<evidence type="ECO:0000256" key="10">
    <source>
        <dbReference type="ARBA" id="ARBA00023211"/>
    </source>
</evidence>
<dbReference type="GO" id="GO:0046983">
    <property type="term" value="F:protein dimerization activity"/>
    <property type="evidence" value="ECO:0007669"/>
    <property type="project" value="InterPro"/>
</dbReference>
<dbReference type="InterPro" id="IPR022687">
    <property type="entry name" value="HTH_DTXR"/>
</dbReference>
<organism evidence="13 14">
    <name type="scientific">Actinomyces graevenitzii F0530</name>
    <dbReference type="NCBI Taxonomy" id="1321817"/>
    <lineage>
        <taxon>Bacteria</taxon>
        <taxon>Bacillati</taxon>
        <taxon>Actinomycetota</taxon>
        <taxon>Actinomycetes</taxon>
        <taxon>Actinomycetales</taxon>
        <taxon>Actinomycetaceae</taxon>
        <taxon>Actinomyces</taxon>
    </lineage>
</organism>
<feature type="domain" description="HTH dtxR-type" evidence="12">
    <location>
        <begin position="13"/>
        <end position="73"/>
    </location>
</feature>
<comment type="subcellular location">
    <subcellularLocation>
        <location evidence="1">Cytoplasm</location>
    </subcellularLocation>
</comment>
<dbReference type="FunFam" id="1.10.60.10:FF:000004">
    <property type="entry name" value="DtxR family transcriptional regulator"/>
    <property type="match status" value="1"/>
</dbReference>
<evidence type="ECO:0000256" key="11">
    <source>
        <dbReference type="ARBA" id="ARBA00032593"/>
    </source>
</evidence>
<evidence type="ECO:0000256" key="1">
    <source>
        <dbReference type="ARBA" id="ARBA00004496"/>
    </source>
</evidence>
<evidence type="ECO:0000256" key="8">
    <source>
        <dbReference type="ARBA" id="ARBA00023159"/>
    </source>
</evidence>
<evidence type="ECO:0000256" key="9">
    <source>
        <dbReference type="ARBA" id="ARBA00023163"/>
    </source>
</evidence>
<dbReference type="PANTHER" id="PTHR33238">
    <property type="entry name" value="IRON (METAL) DEPENDENT REPRESSOR, DTXR FAMILY"/>
    <property type="match status" value="1"/>
</dbReference>
<keyword evidence="5" id="KW-0678">Repressor</keyword>
<evidence type="ECO:0000256" key="3">
    <source>
        <dbReference type="ARBA" id="ARBA00011738"/>
    </source>
</evidence>
<dbReference type="SUPFAM" id="SSF47979">
    <property type="entry name" value="Iron-dependent repressor protein, dimerization domain"/>
    <property type="match status" value="1"/>
</dbReference>
<dbReference type="SMART" id="SM00529">
    <property type="entry name" value="HTH_DTXR"/>
    <property type="match status" value="1"/>
</dbReference>
<dbReference type="GO" id="GO:0045892">
    <property type="term" value="P:negative regulation of DNA-templated transcription"/>
    <property type="evidence" value="ECO:0007669"/>
    <property type="project" value="TreeGrafter"/>
</dbReference>
<dbReference type="PANTHER" id="PTHR33238:SF11">
    <property type="entry name" value="TRANSCRIPTIONAL REGULATOR MNTR"/>
    <property type="match status" value="1"/>
</dbReference>
<dbReference type="Proteomes" id="UP000016481">
    <property type="component" value="Unassembled WGS sequence"/>
</dbReference>
<evidence type="ECO:0000313" key="14">
    <source>
        <dbReference type="Proteomes" id="UP000016481"/>
    </source>
</evidence>
<keyword evidence="9" id="KW-0804">Transcription</keyword>
<keyword evidence="6" id="KW-0805">Transcription regulation</keyword>
<comment type="similarity">
    <text evidence="2">Belongs to the DtxR/MntR family.</text>
</comment>
<dbReference type="AlphaFoldDB" id="U1R7Y7"/>
<dbReference type="InterPro" id="IPR036390">
    <property type="entry name" value="WH_DNA-bd_sf"/>
</dbReference>
<dbReference type="GO" id="GO:0005737">
    <property type="term" value="C:cytoplasm"/>
    <property type="evidence" value="ECO:0007669"/>
    <property type="project" value="UniProtKB-SubCell"/>
</dbReference>
<dbReference type="GO" id="GO:0003677">
    <property type="term" value="F:DNA binding"/>
    <property type="evidence" value="ECO:0007669"/>
    <property type="project" value="UniProtKB-KW"/>
</dbReference>
<dbReference type="InterPro" id="IPR036388">
    <property type="entry name" value="WH-like_DNA-bd_sf"/>
</dbReference>
<dbReference type="InterPro" id="IPR050536">
    <property type="entry name" value="DtxR_MntR_Metal-Reg"/>
</dbReference>
<evidence type="ECO:0000259" key="12">
    <source>
        <dbReference type="PROSITE" id="PS50944"/>
    </source>
</evidence>